<feature type="domain" description="Shikimate dehydrogenase substrate binding N-terminal" evidence="10">
    <location>
        <begin position="7"/>
        <end position="88"/>
    </location>
</feature>
<feature type="domain" description="SDH C-terminal" evidence="11">
    <location>
        <begin position="235"/>
        <end position="259"/>
    </location>
</feature>
<feature type="binding site" evidence="8">
    <location>
        <position position="214"/>
    </location>
    <ligand>
        <name>shikimate</name>
        <dbReference type="ChEBI" id="CHEBI:36208"/>
    </ligand>
</feature>
<comment type="subunit">
    <text evidence="8">Homodimer.</text>
</comment>
<dbReference type="GO" id="GO:0004764">
    <property type="term" value="F:shikimate 3-dehydrogenase (NADP+) activity"/>
    <property type="evidence" value="ECO:0007669"/>
    <property type="project" value="UniProtKB-UniRule"/>
</dbReference>
<feature type="binding site" evidence="8">
    <location>
        <position position="242"/>
    </location>
    <ligand>
        <name>shikimate</name>
        <dbReference type="ChEBI" id="CHEBI:36208"/>
    </ligand>
</feature>
<dbReference type="NCBIfam" id="NF001312">
    <property type="entry name" value="PRK00258.1-4"/>
    <property type="match status" value="1"/>
</dbReference>
<dbReference type="SUPFAM" id="SSF51735">
    <property type="entry name" value="NAD(P)-binding Rossmann-fold domains"/>
    <property type="match status" value="1"/>
</dbReference>
<comment type="catalytic activity">
    <reaction evidence="7 8">
        <text>shikimate + NADP(+) = 3-dehydroshikimate + NADPH + H(+)</text>
        <dbReference type="Rhea" id="RHEA:17737"/>
        <dbReference type="ChEBI" id="CHEBI:15378"/>
        <dbReference type="ChEBI" id="CHEBI:16630"/>
        <dbReference type="ChEBI" id="CHEBI:36208"/>
        <dbReference type="ChEBI" id="CHEBI:57783"/>
        <dbReference type="ChEBI" id="CHEBI:58349"/>
        <dbReference type="EC" id="1.1.1.25"/>
    </reaction>
</comment>
<sequence length="269" mass="28877">MTRRVGLLGWPVAHSRSPVIFAHWFQRYGINARYELLPVQDHGLKQFFADFDTMGFVGLNVTVPHKISAAQFVDLDPVGQRLGSINTIWREDGKLRATSSDGAGFIASLDEQAPSWRSAKTALVIGAGGAAIAVTDALATAGVSIRIANRRAQRAETLAARVGGEAVLWSAIPRELPHVDLLVNTTSLGMEGSSPLEIDLSPLPAHAVVSDIVYNPLNTPLLKQAEARGLATVDGLGMLLHQATVGFEKWFGQTPEVDEALRSKVIATL</sequence>
<name>A0A8B2P0A7_9HYPH</name>
<keyword evidence="3 8" id="KW-0028">Amino-acid biosynthesis</keyword>
<dbReference type="Pfam" id="PF08501">
    <property type="entry name" value="Shikimate_dh_N"/>
    <property type="match status" value="1"/>
</dbReference>
<evidence type="ECO:0000256" key="8">
    <source>
        <dbReference type="HAMAP-Rule" id="MF_00222"/>
    </source>
</evidence>
<feature type="binding site" evidence="8">
    <location>
        <position position="62"/>
    </location>
    <ligand>
        <name>shikimate</name>
        <dbReference type="ChEBI" id="CHEBI:36208"/>
    </ligand>
</feature>
<reference evidence="12 13" key="1">
    <citation type="submission" date="2018-05" db="EMBL/GenBank/DDBJ databases">
        <title>Acuticoccus sediminis sp. nov., isolated from deep-sea sediment of Indian Ocean.</title>
        <authorList>
            <person name="Liu X."/>
            <person name="Lai Q."/>
            <person name="Du Y."/>
            <person name="Sun F."/>
            <person name="Zhang X."/>
            <person name="Wang S."/>
            <person name="Shao Z."/>
        </authorList>
    </citation>
    <scope>NUCLEOTIDE SEQUENCE [LARGE SCALE GENOMIC DNA]</scope>
    <source>
        <strain evidence="12 13">PTG4-2</strain>
    </source>
</reference>
<evidence type="ECO:0000313" key="13">
    <source>
        <dbReference type="Proteomes" id="UP000249590"/>
    </source>
</evidence>
<comment type="pathway">
    <text evidence="1 8">Metabolic intermediate biosynthesis; chorismate biosynthesis; chorismate from D-erythrose 4-phosphate and phosphoenolpyruvate: step 4/7.</text>
</comment>
<comment type="similarity">
    <text evidence="8">Belongs to the shikimate dehydrogenase family.</text>
</comment>
<feature type="domain" description="Quinate/shikimate 5-dehydrogenase/glutamyl-tRNA reductase" evidence="9">
    <location>
        <begin position="118"/>
        <end position="187"/>
    </location>
</feature>
<dbReference type="NCBIfam" id="TIGR00507">
    <property type="entry name" value="aroE"/>
    <property type="match status" value="1"/>
</dbReference>
<evidence type="ECO:0000259" key="10">
    <source>
        <dbReference type="Pfam" id="PF08501"/>
    </source>
</evidence>
<gene>
    <name evidence="8" type="primary">aroE</name>
    <name evidence="12" type="ORF">DLJ53_02450</name>
</gene>
<dbReference type="InterPro" id="IPR041121">
    <property type="entry name" value="SDH_C"/>
</dbReference>
<dbReference type="Gene3D" id="3.40.50.10860">
    <property type="entry name" value="Leucine Dehydrogenase, chain A, domain 1"/>
    <property type="match status" value="1"/>
</dbReference>
<dbReference type="GO" id="GO:0009423">
    <property type="term" value="P:chorismate biosynthetic process"/>
    <property type="evidence" value="ECO:0007669"/>
    <property type="project" value="UniProtKB-UniRule"/>
</dbReference>
<dbReference type="EMBL" id="QHHQ01000001">
    <property type="protein sequence ID" value="RAI03394.1"/>
    <property type="molecule type" value="Genomic_DNA"/>
</dbReference>
<dbReference type="InterPro" id="IPR006151">
    <property type="entry name" value="Shikm_DH/Glu-tRNA_Rdtase"/>
</dbReference>
<comment type="function">
    <text evidence="8">Involved in the biosynthesis of the chorismate, which leads to the biosynthesis of aromatic amino acids. Catalyzes the reversible NADPH linked reduction of 3-dehydroshikimate (DHSA) to yield shikimate (SA).</text>
</comment>
<evidence type="ECO:0000313" key="12">
    <source>
        <dbReference type="EMBL" id="RAI03394.1"/>
    </source>
</evidence>
<dbReference type="HAMAP" id="MF_00222">
    <property type="entry name" value="Shikimate_DH_AroE"/>
    <property type="match status" value="1"/>
</dbReference>
<dbReference type="OrthoDB" id="9792692at2"/>
<keyword evidence="6 8" id="KW-0057">Aromatic amino acid biosynthesis</keyword>
<dbReference type="Pfam" id="PF18317">
    <property type="entry name" value="SDH_C"/>
    <property type="match status" value="1"/>
</dbReference>
<evidence type="ECO:0000256" key="7">
    <source>
        <dbReference type="ARBA" id="ARBA00049442"/>
    </source>
</evidence>
<dbReference type="GO" id="GO:0050661">
    <property type="term" value="F:NADP binding"/>
    <property type="evidence" value="ECO:0007669"/>
    <property type="project" value="InterPro"/>
</dbReference>
<evidence type="ECO:0000256" key="5">
    <source>
        <dbReference type="ARBA" id="ARBA00023002"/>
    </source>
</evidence>
<evidence type="ECO:0000256" key="3">
    <source>
        <dbReference type="ARBA" id="ARBA00022605"/>
    </source>
</evidence>
<dbReference type="InterPro" id="IPR022893">
    <property type="entry name" value="Shikimate_DH_fam"/>
</dbReference>
<keyword evidence="13" id="KW-1185">Reference proteome</keyword>
<dbReference type="InterPro" id="IPR036291">
    <property type="entry name" value="NAD(P)-bd_dom_sf"/>
</dbReference>
<feature type="binding site" evidence="8">
    <location>
        <begin position="15"/>
        <end position="17"/>
    </location>
    <ligand>
        <name>shikimate</name>
        <dbReference type="ChEBI" id="CHEBI:36208"/>
    </ligand>
</feature>
<dbReference type="UniPathway" id="UPA00053">
    <property type="reaction ID" value="UER00087"/>
</dbReference>
<dbReference type="CDD" id="cd01065">
    <property type="entry name" value="NAD_bind_Shikimate_DH"/>
    <property type="match status" value="1"/>
</dbReference>
<evidence type="ECO:0000256" key="1">
    <source>
        <dbReference type="ARBA" id="ARBA00004871"/>
    </source>
</evidence>
<evidence type="ECO:0000256" key="6">
    <source>
        <dbReference type="ARBA" id="ARBA00023141"/>
    </source>
</evidence>
<organism evidence="12 13">
    <name type="scientific">Acuticoccus sediminis</name>
    <dbReference type="NCBI Taxonomy" id="2184697"/>
    <lineage>
        <taxon>Bacteria</taxon>
        <taxon>Pseudomonadati</taxon>
        <taxon>Pseudomonadota</taxon>
        <taxon>Alphaproteobacteria</taxon>
        <taxon>Hyphomicrobiales</taxon>
        <taxon>Amorphaceae</taxon>
        <taxon>Acuticoccus</taxon>
    </lineage>
</organism>
<dbReference type="GO" id="GO:0009073">
    <property type="term" value="P:aromatic amino acid family biosynthetic process"/>
    <property type="evidence" value="ECO:0007669"/>
    <property type="project" value="UniProtKB-KW"/>
</dbReference>
<feature type="binding site" evidence="8">
    <location>
        <position position="101"/>
    </location>
    <ligand>
        <name>shikimate</name>
        <dbReference type="ChEBI" id="CHEBI:36208"/>
    </ligand>
</feature>
<dbReference type="Proteomes" id="UP000249590">
    <property type="component" value="Unassembled WGS sequence"/>
</dbReference>
<keyword evidence="4 8" id="KW-0521">NADP</keyword>
<dbReference type="SUPFAM" id="SSF53223">
    <property type="entry name" value="Aminoacid dehydrogenase-like, N-terminal domain"/>
    <property type="match status" value="1"/>
</dbReference>
<comment type="caution">
    <text evidence="8">Lacks conserved residue(s) required for the propagation of feature annotation.</text>
</comment>
<feature type="binding site" evidence="8">
    <location>
        <position position="235"/>
    </location>
    <ligand>
        <name>NADP(+)</name>
        <dbReference type="ChEBI" id="CHEBI:58349"/>
    </ligand>
</feature>
<proteinExistence type="inferred from homology"/>
<dbReference type="InterPro" id="IPR013708">
    <property type="entry name" value="Shikimate_DH-bd_N"/>
</dbReference>
<evidence type="ECO:0000256" key="4">
    <source>
        <dbReference type="ARBA" id="ARBA00022857"/>
    </source>
</evidence>
<keyword evidence="5 8" id="KW-0560">Oxidoreductase</keyword>
<dbReference type="InterPro" id="IPR046346">
    <property type="entry name" value="Aminoacid_DH-like_N_sf"/>
</dbReference>
<dbReference type="EC" id="1.1.1.25" evidence="2 8"/>
<dbReference type="RefSeq" id="WP_111342040.1">
    <property type="nucleotide sequence ID" value="NZ_QHHQ01000001.1"/>
</dbReference>
<evidence type="ECO:0000259" key="9">
    <source>
        <dbReference type="Pfam" id="PF01488"/>
    </source>
</evidence>
<dbReference type="GO" id="GO:0019632">
    <property type="term" value="P:shikimate metabolic process"/>
    <property type="evidence" value="ECO:0007669"/>
    <property type="project" value="InterPro"/>
</dbReference>
<feature type="binding site" evidence="8">
    <location>
        <begin position="126"/>
        <end position="130"/>
    </location>
    <ligand>
        <name>NADP(+)</name>
        <dbReference type="ChEBI" id="CHEBI:58349"/>
    </ligand>
</feature>
<evidence type="ECO:0000259" key="11">
    <source>
        <dbReference type="Pfam" id="PF18317"/>
    </source>
</evidence>
<dbReference type="Gene3D" id="3.40.50.720">
    <property type="entry name" value="NAD(P)-binding Rossmann-like Domain"/>
    <property type="match status" value="1"/>
</dbReference>
<dbReference type="GO" id="GO:0008652">
    <property type="term" value="P:amino acid biosynthetic process"/>
    <property type="evidence" value="ECO:0007669"/>
    <property type="project" value="UniProtKB-KW"/>
</dbReference>
<dbReference type="GO" id="GO:0005829">
    <property type="term" value="C:cytosol"/>
    <property type="evidence" value="ECO:0007669"/>
    <property type="project" value="TreeGrafter"/>
</dbReference>
<accession>A0A8B2P0A7</accession>
<comment type="caution">
    <text evidence="12">The sequence shown here is derived from an EMBL/GenBank/DDBJ whole genome shotgun (WGS) entry which is preliminary data.</text>
</comment>
<dbReference type="PANTHER" id="PTHR21089:SF1">
    <property type="entry name" value="BIFUNCTIONAL 3-DEHYDROQUINATE DEHYDRATASE_SHIKIMATE DEHYDROGENASE, CHLOROPLASTIC"/>
    <property type="match status" value="1"/>
</dbReference>
<feature type="binding site" evidence="8">
    <location>
        <position position="212"/>
    </location>
    <ligand>
        <name>NADP(+)</name>
        <dbReference type="ChEBI" id="CHEBI:58349"/>
    </ligand>
</feature>
<dbReference type="PANTHER" id="PTHR21089">
    <property type="entry name" value="SHIKIMATE DEHYDROGENASE"/>
    <property type="match status" value="1"/>
</dbReference>
<protein>
    <recommendedName>
        <fullName evidence="2 8">Shikimate dehydrogenase (NADP(+))</fullName>
        <shortName evidence="8">SDH</shortName>
        <ecNumber evidence="2 8">1.1.1.25</ecNumber>
    </recommendedName>
</protein>
<feature type="active site" description="Proton acceptor" evidence="8">
    <location>
        <position position="66"/>
    </location>
</feature>
<dbReference type="Pfam" id="PF01488">
    <property type="entry name" value="Shikimate_DH"/>
    <property type="match status" value="1"/>
</dbReference>
<dbReference type="InterPro" id="IPR011342">
    <property type="entry name" value="Shikimate_DH"/>
</dbReference>
<feature type="binding site" evidence="8">
    <location>
        <position position="86"/>
    </location>
    <ligand>
        <name>shikimate</name>
        <dbReference type="ChEBI" id="CHEBI:36208"/>
    </ligand>
</feature>
<dbReference type="AlphaFoldDB" id="A0A8B2P0A7"/>
<evidence type="ECO:0000256" key="2">
    <source>
        <dbReference type="ARBA" id="ARBA00012962"/>
    </source>
</evidence>